<evidence type="ECO:0000259" key="3">
    <source>
        <dbReference type="PROSITE" id="PS50093"/>
    </source>
</evidence>
<dbReference type="EMBL" id="QGMY01000006">
    <property type="protein sequence ID" value="PWR72577.1"/>
    <property type="molecule type" value="Genomic_DNA"/>
</dbReference>
<dbReference type="InterPro" id="IPR000601">
    <property type="entry name" value="PKD_dom"/>
</dbReference>
<comment type="caution">
    <text evidence="4">The sequence shown here is derived from an EMBL/GenBank/DDBJ whole genome shotgun (WGS) entry which is preliminary data.</text>
</comment>
<dbReference type="SUPFAM" id="SSF51126">
    <property type="entry name" value="Pectin lyase-like"/>
    <property type="match status" value="3"/>
</dbReference>
<proteinExistence type="predicted"/>
<evidence type="ECO:0000256" key="2">
    <source>
        <dbReference type="SAM" id="Phobius"/>
    </source>
</evidence>
<reference evidence="4 5" key="1">
    <citation type="submission" date="2018-05" db="EMBL/GenBank/DDBJ databases">
        <title>Draft genome of Methanospirillum lacunae Ki8-1.</title>
        <authorList>
            <person name="Dueholm M.S."/>
            <person name="Nielsen P.H."/>
            <person name="Bakmann L.F."/>
            <person name="Otzen D.E."/>
        </authorList>
    </citation>
    <scope>NUCLEOTIDE SEQUENCE [LARGE SCALE GENOMIC DNA]</scope>
    <source>
        <strain evidence="4 5">Ki8-1</strain>
    </source>
</reference>
<dbReference type="InterPro" id="IPR011050">
    <property type="entry name" value="Pectin_lyase_fold/virulence"/>
</dbReference>
<dbReference type="Proteomes" id="UP000245657">
    <property type="component" value="Unassembled WGS sequence"/>
</dbReference>
<feature type="domain" description="PKD" evidence="3">
    <location>
        <begin position="596"/>
        <end position="662"/>
    </location>
</feature>
<accession>A0A2V2N8H0</accession>
<organism evidence="4 5">
    <name type="scientific">Methanospirillum lacunae</name>
    <dbReference type="NCBI Taxonomy" id="668570"/>
    <lineage>
        <taxon>Archaea</taxon>
        <taxon>Methanobacteriati</taxon>
        <taxon>Methanobacteriota</taxon>
        <taxon>Stenosarchaea group</taxon>
        <taxon>Methanomicrobia</taxon>
        <taxon>Methanomicrobiales</taxon>
        <taxon>Methanospirillaceae</taxon>
        <taxon>Methanospirillum</taxon>
    </lineage>
</organism>
<dbReference type="InterPro" id="IPR007742">
    <property type="entry name" value="NosD_dom"/>
</dbReference>
<feature type="region of interest" description="Disordered" evidence="1">
    <location>
        <begin position="54"/>
        <end position="75"/>
    </location>
</feature>
<gene>
    <name evidence="4" type="ORF">DK846_06315</name>
</gene>
<dbReference type="Pfam" id="PF18911">
    <property type="entry name" value="PKD_4"/>
    <property type="match status" value="1"/>
</dbReference>
<dbReference type="Pfam" id="PF05048">
    <property type="entry name" value="NosD"/>
    <property type="match status" value="2"/>
</dbReference>
<dbReference type="CDD" id="cd00146">
    <property type="entry name" value="PKD"/>
    <property type="match status" value="1"/>
</dbReference>
<dbReference type="Pfam" id="PF08308">
    <property type="entry name" value="PEGA"/>
    <property type="match status" value="1"/>
</dbReference>
<evidence type="ECO:0000313" key="4">
    <source>
        <dbReference type="EMBL" id="PWR72577.1"/>
    </source>
</evidence>
<keyword evidence="5" id="KW-1185">Reference proteome</keyword>
<keyword evidence="2" id="KW-1133">Transmembrane helix</keyword>
<dbReference type="Gene3D" id="2.160.20.10">
    <property type="entry name" value="Single-stranded right-handed beta-helix, Pectin lyase-like"/>
    <property type="match status" value="1"/>
</dbReference>
<dbReference type="InterPro" id="IPR022409">
    <property type="entry name" value="PKD/Chitinase_dom"/>
</dbReference>
<evidence type="ECO:0000256" key="1">
    <source>
        <dbReference type="SAM" id="MobiDB-lite"/>
    </source>
</evidence>
<name>A0A2V2N8H0_9EURY</name>
<evidence type="ECO:0000313" key="5">
    <source>
        <dbReference type="Proteomes" id="UP000245657"/>
    </source>
</evidence>
<protein>
    <recommendedName>
        <fullName evidence="3">PKD domain-containing protein</fullName>
    </recommendedName>
</protein>
<dbReference type="InterPro" id="IPR006626">
    <property type="entry name" value="PbH1"/>
</dbReference>
<feature type="transmembrane region" description="Helical" evidence="2">
    <location>
        <begin position="12"/>
        <end position="31"/>
    </location>
</feature>
<dbReference type="SMART" id="SM00089">
    <property type="entry name" value="PKD"/>
    <property type="match status" value="1"/>
</dbReference>
<dbReference type="InterPro" id="IPR012334">
    <property type="entry name" value="Pectin_lyas_fold"/>
</dbReference>
<dbReference type="SUPFAM" id="SSF49299">
    <property type="entry name" value="PKD domain"/>
    <property type="match status" value="1"/>
</dbReference>
<dbReference type="SMART" id="SM00710">
    <property type="entry name" value="PbH1"/>
    <property type="match status" value="10"/>
</dbReference>
<keyword evidence="2" id="KW-0812">Transmembrane</keyword>
<keyword evidence="2" id="KW-0472">Membrane</keyword>
<dbReference type="AlphaFoldDB" id="A0A2V2N8H0"/>
<dbReference type="InterPro" id="IPR035986">
    <property type="entry name" value="PKD_dom_sf"/>
</dbReference>
<dbReference type="InterPro" id="IPR013229">
    <property type="entry name" value="PEGA"/>
</dbReference>
<sequence>MLSGGVHMQRNIWIILLIFILFGCGGLAVSADRMDSTSGHDLYTKVLANNNKYVNQGSSEPDVETNPSALSSMENVPDVCSSSPGSWMDISMPATITCPGYYRISNDYTALNTSETGVTIVSSNVILDGNGHTFFGNDLSETKGVVVQSDSNSTYQGVVIQNFRTNQSWRGIVYAALSGAIYNTTHTGGRVGIQASGDNNQIIGNVVQNQRSGIKILGTNYTVQNNQVYNTTICFDIQGYTLPHFLHHIDRSNLVDGKPIVYYSNQSDFTVQTDTEPAMIIIANCRNVTVQNISVNNSYIGYQFVWDNQIHIENISDARSMYGMVALSVQNGSFSNSSFIGNWDGTDIQDGVNLSFSNISIKNPTLSGLWIYNSTPITITGSSVKDARSDLYPYPIPGIMASGCDKVDIKKSSVSNTSDFGIGISNSSHVILDDVLVTKNGLLSSEWSYFDKAGIAIQNTFDFSVKNSRITHNYDGLFLRNVTIGNISGNTISENQQSGLIANTITNTILYNNIFNNSANVLIDQYSQNNIWNISLTSGTNIVGGPNLGGNFWATPNSTGFSQTHADRGDGICTGSFTLAPGQTDYLPLAVWSHPLTAGFDGNVTQGVPPLSVLFTDTSSGQPTHWNWNFGDGSVSHEQNPVHTYSGIGRYTVTLEVTDSTGRSDIIRKPGFIVTNGGRVSGPNGMIWISSTPSDALVYVDGAYLGVTPLQSVGVPAGIRQVHVTKDGYHDWTGYVQVRQGVFSYVPKVVLWPN</sequence>
<dbReference type="Gene3D" id="2.60.40.10">
    <property type="entry name" value="Immunoglobulins"/>
    <property type="match status" value="1"/>
</dbReference>
<dbReference type="InterPro" id="IPR013783">
    <property type="entry name" value="Ig-like_fold"/>
</dbReference>
<dbReference type="PROSITE" id="PS50093">
    <property type="entry name" value="PKD"/>
    <property type="match status" value="1"/>
</dbReference>
<dbReference type="FunFam" id="2.60.40.10:FF:000270">
    <property type="entry name" value="Cell surface protein"/>
    <property type="match status" value="1"/>
</dbReference>